<dbReference type="Gramene" id="KMS96300">
    <property type="protein sequence ID" value="KMS96300"/>
    <property type="gene ID" value="BVRB_000140"/>
</dbReference>
<dbReference type="CDD" id="cd00028">
    <property type="entry name" value="B_lectin"/>
    <property type="match status" value="1"/>
</dbReference>
<evidence type="ECO:0000259" key="6">
    <source>
        <dbReference type="PROSITE" id="PS50948"/>
    </source>
</evidence>
<name>A0A0J8DZK2_BETVV</name>
<keyword evidence="8" id="KW-1185">Reference proteome</keyword>
<reference evidence="7 8" key="1">
    <citation type="journal article" date="2014" name="Nature">
        <title>The genome of the recently domesticated crop plant sugar beet (Beta vulgaris).</title>
        <authorList>
            <person name="Dohm J.C."/>
            <person name="Minoche A.E."/>
            <person name="Holtgrawe D."/>
            <person name="Capella-Gutierrez S."/>
            <person name="Zakrzewski F."/>
            <person name="Tafer H."/>
            <person name="Rupp O."/>
            <person name="Sorensen T.R."/>
            <person name="Stracke R."/>
            <person name="Reinhardt R."/>
            <person name="Goesmann A."/>
            <person name="Kraft T."/>
            <person name="Schulz B."/>
            <person name="Stadler P.F."/>
            <person name="Schmidt T."/>
            <person name="Gabaldon T."/>
            <person name="Lehrach H."/>
            <person name="Weisshaar B."/>
            <person name="Himmelbauer H."/>
        </authorList>
    </citation>
    <scope>NUCLEOTIDE SEQUENCE [LARGE SCALE GENOMIC DNA]</scope>
    <source>
        <tissue evidence="7">Taproot</tissue>
    </source>
</reference>
<evidence type="ECO:0000256" key="2">
    <source>
        <dbReference type="ARBA" id="ARBA00023180"/>
    </source>
</evidence>
<dbReference type="OMA" id="FTEDICY"/>
<evidence type="ECO:0000313" key="8">
    <source>
        <dbReference type="Proteomes" id="UP000035740"/>
    </source>
</evidence>
<evidence type="ECO:0000313" key="7">
    <source>
        <dbReference type="EMBL" id="KMS96300.1"/>
    </source>
</evidence>
<keyword evidence="3" id="KW-0472">Membrane</keyword>
<dbReference type="SMART" id="SM00108">
    <property type="entry name" value="B_lectin"/>
    <property type="match status" value="1"/>
</dbReference>
<feature type="transmembrane region" description="Helical" evidence="3">
    <location>
        <begin position="419"/>
        <end position="442"/>
    </location>
</feature>
<feature type="domain" description="Apple" evidence="6">
    <location>
        <begin position="326"/>
        <end position="409"/>
    </location>
</feature>
<accession>A0A0J8DZK2</accession>
<keyword evidence="3" id="KW-1133">Transmembrane helix</keyword>
<keyword evidence="1 4" id="KW-0732">Signal</keyword>
<evidence type="ECO:0000256" key="3">
    <source>
        <dbReference type="SAM" id="Phobius"/>
    </source>
</evidence>
<dbReference type="Gene3D" id="2.90.10.10">
    <property type="entry name" value="Bulb-type lectin domain"/>
    <property type="match status" value="1"/>
</dbReference>
<dbReference type="Proteomes" id="UP000035740">
    <property type="component" value="Unassembled WGS sequence"/>
</dbReference>
<feature type="domain" description="Bulb-type lectin" evidence="5">
    <location>
        <begin position="27"/>
        <end position="158"/>
    </location>
</feature>
<evidence type="ECO:0000256" key="4">
    <source>
        <dbReference type="SAM" id="SignalP"/>
    </source>
</evidence>
<dbReference type="InterPro" id="IPR001480">
    <property type="entry name" value="Bulb-type_lectin_dom"/>
</dbReference>
<dbReference type="SMART" id="SM00473">
    <property type="entry name" value="PAN_AP"/>
    <property type="match status" value="1"/>
</dbReference>
<protein>
    <recommendedName>
        <fullName evidence="9">Bulb-type lectin domain-containing protein</fullName>
    </recommendedName>
</protein>
<dbReference type="OrthoDB" id="1936886at2759"/>
<dbReference type="Pfam" id="PF08276">
    <property type="entry name" value="PAN_2"/>
    <property type="match status" value="1"/>
</dbReference>
<organism evidence="7 8">
    <name type="scientific">Beta vulgaris subsp. vulgaris</name>
    <name type="common">Beet</name>
    <dbReference type="NCBI Taxonomy" id="3555"/>
    <lineage>
        <taxon>Eukaryota</taxon>
        <taxon>Viridiplantae</taxon>
        <taxon>Streptophyta</taxon>
        <taxon>Embryophyta</taxon>
        <taxon>Tracheophyta</taxon>
        <taxon>Spermatophyta</taxon>
        <taxon>Magnoliopsida</taxon>
        <taxon>eudicotyledons</taxon>
        <taxon>Gunneridae</taxon>
        <taxon>Pentapetalae</taxon>
        <taxon>Caryophyllales</taxon>
        <taxon>Chenopodiaceae</taxon>
        <taxon>Betoideae</taxon>
        <taxon>Beta</taxon>
    </lineage>
</organism>
<dbReference type="Pfam" id="PF01453">
    <property type="entry name" value="B_lectin"/>
    <property type="match status" value="1"/>
</dbReference>
<gene>
    <name evidence="7" type="ORF">BVRB_000140</name>
</gene>
<dbReference type="eggNOG" id="ENOG502QTRQ">
    <property type="taxonomic scope" value="Eukaryota"/>
</dbReference>
<dbReference type="PROSITE" id="PS50927">
    <property type="entry name" value="BULB_LECTIN"/>
    <property type="match status" value="1"/>
</dbReference>
<dbReference type="EMBL" id="KQ090393">
    <property type="protein sequence ID" value="KMS96300.1"/>
    <property type="molecule type" value="Genomic_DNA"/>
</dbReference>
<evidence type="ECO:0000256" key="1">
    <source>
        <dbReference type="ARBA" id="ARBA00022729"/>
    </source>
</evidence>
<dbReference type="PROSITE" id="PS50948">
    <property type="entry name" value="PAN"/>
    <property type="match status" value="1"/>
</dbReference>
<evidence type="ECO:0000259" key="5">
    <source>
        <dbReference type="PROSITE" id="PS50927"/>
    </source>
</evidence>
<dbReference type="InterPro" id="IPR036426">
    <property type="entry name" value="Bulb-type_lectin_dom_sf"/>
</dbReference>
<evidence type="ECO:0008006" key="9">
    <source>
        <dbReference type="Google" id="ProtNLM"/>
    </source>
</evidence>
<proteinExistence type="predicted"/>
<dbReference type="InterPro" id="IPR003609">
    <property type="entry name" value="Pan_app"/>
</dbReference>
<dbReference type="SUPFAM" id="SSF51110">
    <property type="entry name" value="alpha-D-mannose-specific plant lectins"/>
    <property type="match status" value="1"/>
</dbReference>
<dbReference type="PANTHER" id="PTHR32444">
    <property type="entry name" value="BULB-TYPE LECTIN DOMAIN-CONTAINING PROTEIN"/>
    <property type="match status" value="1"/>
</dbReference>
<feature type="signal peptide" evidence="4">
    <location>
        <begin position="1"/>
        <end position="25"/>
    </location>
</feature>
<keyword evidence="3" id="KW-0812">Transmembrane</keyword>
<dbReference type="AlphaFoldDB" id="A0A0J8DZK2"/>
<feature type="chain" id="PRO_5005296575" description="Bulb-type lectin domain-containing protein" evidence="4">
    <location>
        <begin position="26"/>
        <end position="537"/>
    </location>
</feature>
<keyword evidence="2" id="KW-0325">Glycoprotein</keyword>
<sequence length="537" mass="61813">MALRKLKQHSFWYICFCYCIISSYAETDTLKQSDQLKYGEFLVSAGKVFTLGFFNLQKEQEIGYFNPENAQICYIGIWYTYDQSKKPVWIANRNKPISKTSGVLKIDSNGDFKIIDKGLTRMILKSSEGVARRVAMLQDTGNFVLQELNSNNSTRDKVLWQSFDYPTDTLLLGMRLGFNIKNGQKWSLTSRVSDKFPAPGSFSLGLDPNGTSQLIIWRRGEIQWKSGIWKNGKFPNLRDFLYKFDYVSNDDERYFTLSAESTWQWRYISFPMYQIDHKGAVLHFQSSTSSRPQYLRSERSENTLTTVVDCKSFPYPGCLEPKLPRCRNNSFFYSSRGYALSEGLQYGKGNQILGMADCEDKCLKNCFCVAYASIYPNGTGCELWSNLTQLVQDPYPYVSQRELYIQQEYGENKRKRSLWWVWLIVATASFLLLLSTAWLGYYMQRTLLKLAQCVGVLGYDVQQSLVAYLTQLYVRLHSISKRAGASRLEERISLTGLDSSAGHSKRVRIGLKRSPSCFTEDICYPCRKKCYAPSPLF</sequence>
<dbReference type="PANTHER" id="PTHR32444:SF128">
    <property type="entry name" value="CURCULIN-LIKE (MANNOSE-BINDING) LECTIN FAMILY PROTEIN"/>
    <property type="match status" value="1"/>
</dbReference>